<evidence type="ECO:0000256" key="1">
    <source>
        <dbReference type="ARBA" id="ARBA00004141"/>
    </source>
</evidence>
<reference evidence="7" key="1">
    <citation type="submission" date="2022-08" db="EMBL/GenBank/DDBJ databases">
        <authorList>
            <person name="Dzunkova M."/>
            <person name="La Clair J."/>
            <person name="Tyml T."/>
            <person name="Doud D."/>
            <person name="Schulz F."/>
            <person name="Piquer S."/>
            <person name="Porcel Sanchis D."/>
            <person name="Osborn A."/>
            <person name="Robinson D."/>
            <person name="Louie K.B."/>
            <person name="Bowen B.P."/>
            <person name="Bowers R."/>
            <person name="Lee J."/>
            <person name="Arnau Llombart V."/>
            <person name="Diaz Villanueva W."/>
            <person name="Gosliner T."/>
            <person name="Northen T."/>
            <person name="Cheng J.-F."/>
            <person name="Burkart M.D."/>
            <person name="Woyke T."/>
        </authorList>
    </citation>
    <scope>NUCLEOTIDE SEQUENCE</scope>
    <source>
        <strain evidence="7">Df01</strain>
    </source>
</reference>
<evidence type="ECO:0000256" key="2">
    <source>
        <dbReference type="ARBA" id="ARBA00022448"/>
    </source>
</evidence>
<comment type="caution">
    <text evidence="7">The sequence shown here is derived from an EMBL/GenBank/DDBJ whole genome shotgun (WGS) entry which is preliminary data.</text>
</comment>
<evidence type="ECO:0000256" key="3">
    <source>
        <dbReference type="ARBA" id="ARBA00022692"/>
    </source>
</evidence>
<dbReference type="Proteomes" id="UP001168167">
    <property type="component" value="Unassembled WGS sequence"/>
</dbReference>
<proteinExistence type="predicted"/>
<keyword evidence="5 6" id="KW-0472">Membrane</keyword>
<dbReference type="PANTHER" id="PTHR12778">
    <property type="entry name" value="SOLUTE CARRIER FAMILY 33 ACETYL-COA TRANSPORTER -RELATED"/>
    <property type="match status" value="1"/>
</dbReference>
<dbReference type="Gene3D" id="1.20.1250.20">
    <property type="entry name" value="MFS general substrate transporter like domains"/>
    <property type="match status" value="2"/>
</dbReference>
<evidence type="ECO:0000256" key="6">
    <source>
        <dbReference type="SAM" id="Phobius"/>
    </source>
</evidence>
<feature type="transmembrane region" description="Helical" evidence="6">
    <location>
        <begin position="384"/>
        <end position="406"/>
    </location>
</feature>
<feature type="transmembrane region" description="Helical" evidence="6">
    <location>
        <begin position="117"/>
        <end position="135"/>
    </location>
</feature>
<evidence type="ECO:0000256" key="5">
    <source>
        <dbReference type="ARBA" id="ARBA00023136"/>
    </source>
</evidence>
<feature type="transmembrane region" description="Helical" evidence="6">
    <location>
        <begin position="198"/>
        <end position="216"/>
    </location>
</feature>
<evidence type="ECO:0000313" key="7">
    <source>
        <dbReference type="EMBL" id="MDM5148048.1"/>
    </source>
</evidence>
<feature type="transmembrane region" description="Helical" evidence="6">
    <location>
        <begin position="293"/>
        <end position="315"/>
    </location>
</feature>
<keyword evidence="2" id="KW-0813">Transport</keyword>
<keyword evidence="8" id="KW-1185">Reference proteome</keyword>
<keyword evidence="3 6" id="KW-0812">Transmembrane</keyword>
<dbReference type="InterPro" id="IPR036259">
    <property type="entry name" value="MFS_trans_sf"/>
</dbReference>
<dbReference type="EMBL" id="JANQAO010000003">
    <property type="protein sequence ID" value="MDM5148048.1"/>
    <property type="molecule type" value="Genomic_DNA"/>
</dbReference>
<dbReference type="InterPro" id="IPR004752">
    <property type="entry name" value="AmpG_permease/AT-1"/>
</dbReference>
<comment type="subcellular location">
    <subcellularLocation>
        <location evidence="1">Membrane</location>
        <topology evidence="1">Multi-pass membrane protein</topology>
    </subcellularLocation>
</comment>
<reference evidence="7" key="2">
    <citation type="journal article" date="2023" name="Microbiome">
        <title>Synthase-selected sorting approach identifies a beta-lactone synthase in a nudibranch symbiotic bacterium.</title>
        <authorList>
            <person name="Dzunkova M."/>
            <person name="La Clair J.J."/>
            <person name="Tyml T."/>
            <person name="Doud D."/>
            <person name="Schulz F."/>
            <person name="Piquer-Esteban S."/>
            <person name="Porcel Sanchis D."/>
            <person name="Osborn A."/>
            <person name="Robinson D."/>
            <person name="Louie K.B."/>
            <person name="Bowen B.P."/>
            <person name="Bowers R.M."/>
            <person name="Lee J."/>
            <person name="Arnau V."/>
            <person name="Diaz-Villanueva W."/>
            <person name="Stepanauskas R."/>
            <person name="Gosliner T."/>
            <person name="Date S.V."/>
            <person name="Northen T.R."/>
            <person name="Cheng J.F."/>
            <person name="Burkart M.D."/>
            <person name="Woyke T."/>
        </authorList>
    </citation>
    <scope>NUCLEOTIDE SEQUENCE</scope>
    <source>
        <strain evidence="7">Df01</strain>
    </source>
</reference>
<dbReference type="SUPFAM" id="SSF103473">
    <property type="entry name" value="MFS general substrate transporter"/>
    <property type="match status" value="1"/>
</dbReference>
<organism evidence="7 8">
    <name type="scientific">Candidatus Doriopsillibacter californiensis</name>
    <dbReference type="NCBI Taxonomy" id="2970740"/>
    <lineage>
        <taxon>Bacteria</taxon>
        <taxon>Pseudomonadati</taxon>
        <taxon>Pseudomonadota</taxon>
        <taxon>Gammaproteobacteria</taxon>
        <taxon>Candidatus Tethybacterales</taxon>
        <taxon>Candidatus Persebacteraceae</taxon>
        <taxon>Candidatus Doriopsillibacter</taxon>
    </lineage>
</organism>
<dbReference type="PANTHER" id="PTHR12778:SF10">
    <property type="entry name" value="MAJOR FACILITATOR SUPERFAMILY DOMAIN-CONTAINING PROTEIN 3"/>
    <property type="match status" value="1"/>
</dbReference>
<feature type="transmembrane region" description="Helical" evidence="6">
    <location>
        <begin position="322"/>
        <end position="343"/>
    </location>
</feature>
<feature type="transmembrane region" description="Helical" evidence="6">
    <location>
        <begin position="156"/>
        <end position="178"/>
    </location>
</feature>
<protein>
    <submittedName>
        <fullName evidence="7">MFS transporter</fullName>
    </submittedName>
</protein>
<feature type="transmembrane region" description="Helical" evidence="6">
    <location>
        <begin position="412"/>
        <end position="432"/>
    </location>
</feature>
<feature type="transmembrane region" description="Helical" evidence="6">
    <location>
        <begin position="49"/>
        <end position="70"/>
    </location>
</feature>
<gene>
    <name evidence="7" type="ORF">NQX30_06670</name>
</gene>
<feature type="transmembrane region" description="Helical" evidence="6">
    <location>
        <begin position="91"/>
        <end position="111"/>
    </location>
</feature>
<evidence type="ECO:0000256" key="4">
    <source>
        <dbReference type="ARBA" id="ARBA00022989"/>
    </source>
</evidence>
<feature type="transmembrane region" description="Helical" evidence="6">
    <location>
        <begin position="349"/>
        <end position="372"/>
    </location>
</feature>
<name>A0ABT7QMW7_9GAMM</name>
<dbReference type="InterPro" id="IPR024371">
    <property type="entry name" value="AcetylCoA_trans_1-like"/>
</dbReference>
<feature type="transmembrane region" description="Helical" evidence="6">
    <location>
        <begin position="22"/>
        <end position="43"/>
    </location>
</feature>
<keyword evidence="4 6" id="KW-1133">Transmembrane helix</keyword>
<dbReference type="Pfam" id="PF13000">
    <property type="entry name" value="Acatn"/>
    <property type="match status" value="1"/>
</dbReference>
<accession>A0ABT7QMW7</accession>
<sequence>MTNSNNWRETLVVYRDARMAKILLLGFISGFPWLLISSMVVLWLKEEGISRSGIGLFGLVFSVYAFNVLWAPVVDSVRIPFLSQMLGRRRAWIVLMQSVIAIAMLGIAFYVDAAEEGGLWLLSLLIFIIALASATQDVAIDALRIEQVRHEEPQKLGAGAAMTTSGWWLGFGGGKVLALPFVQWLQESGIVNAWQAGYAGLIVVVVLSMLLLVWFVREAPISAAPTFNWEGMPTLAVNAYVQPIKSFVVKYSLQLGLLLLTFIFFFKIGEAFLGRMSLLFYKEIGFTKSEIGLVSGGLGAITVSAFSILGGFINARYGLFRGILLGGIAMASTNLLFAVLAFFPERWLFITAVVTDQFTTAISTVAFVAFLSQLCDRAHTATHYAALASLGNLSRTTMAAASGFLVDGLGGNWTLFFIITMLMVLPSLFILVSQRRILQPLMQGATTKLL</sequence>
<evidence type="ECO:0000313" key="8">
    <source>
        <dbReference type="Proteomes" id="UP001168167"/>
    </source>
</evidence>
<feature type="transmembrane region" description="Helical" evidence="6">
    <location>
        <begin position="255"/>
        <end position="273"/>
    </location>
</feature>